<gene>
    <name evidence="2" type="ORF">IQ251_05310</name>
</gene>
<organism evidence="2 3">
    <name type="scientific">Saccharopolyspora montiporae</name>
    <dbReference type="NCBI Taxonomy" id="2781240"/>
    <lineage>
        <taxon>Bacteria</taxon>
        <taxon>Bacillati</taxon>
        <taxon>Actinomycetota</taxon>
        <taxon>Actinomycetes</taxon>
        <taxon>Pseudonocardiales</taxon>
        <taxon>Pseudonocardiaceae</taxon>
        <taxon>Saccharopolyspora</taxon>
    </lineage>
</organism>
<reference evidence="2" key="1">
    <citation type="submission" date="2020-10" db="EMBL/GenBank/DDBJ databases">
        <title>Diversity and distribution of actinomycetes associated with coral in the coast of Hainan.</title>
        <authorList>
            <person name="Li F."/>
        </authorList>
    </citation>
    <scope>NUCLEOTIDE SEQUENCE</scope>
    <source>
        <strain evidence="2">HNM0983</strain>
    </source>
</reference>
<evidence type="ECO:0000259" key="1">
    <source>
        <dbReference type="Pfam" id="PF13577"/>
    </source>
</evidence>
<evidence type="ECO:0000313" key="3">
    <source>
        <dbReference type="Proteomes" id="UP000598360"/>
    </source>
</evidence>
<keyword evidence="3" id="KW-1185">Reference proteome</keyword>
<dbReference type="InterPro" id="IPR037401">
    <property type="entry name" value="SnoaL-like"/>
</dbReference>
<comment type="caution">
    <text evidence="2">The sequence shown here is derived from an EMBL/GenBank/DDBJ whole genome shotgun (WGS) entry which is preliminary data.</text>
</comment>
<name>A0A929B637_9PSEU</name>
<dbReference type="RefSeq" id="WP_193927322.1">
    <property type="nucleotide sequence ID" value="NZ_JADEYC010000008.1"/>
</dbReference>
<dbReference type="Pfam" id="PF13577">
    <property type="entry name" value="SnoaL_4"/>
    <property type="match status" value="1"/>
</dbReference>
<dbReference type="Proteomes" id="UP000598360">
    <property type="component" value="Unassembled WGS sequence"/>
</dbReference>
<dbReference type="EMBL" id="JADEYC010000008">
    <property type="protein sequence ID" value="MBE9373864.1"/>
    <property type="molecule type" value="Genomic_DNA"/>
</dbReference>
<protein>
    <submittedName>
        <fullName evidence="2">Nuclear transport factor 2 family protein</fullName>
    </submittedName>
</protein>
<dbReference type="InterPro" id="IPR032710">
    <property type="entry name" value="NTF2-like_dom_sf"/>
</dbReference>
<feature type="domain" description="SnoaL-like" evidence="1">
    <location>
        <begin position="4"/>
        <end position="124"/>
    </location>
</feature>
<dbReference type="SUPFAM" id="SSF54427">
    <property type="entry name" value="NTF2-like"/>
    <property type="match status" value="1"/>
</dbReference>
<dbReference type="AlphaFoldDB" id="A0A929B637"/>
<sequence>MAATAQDRQDIADLMTGWIHRDLGEWDELRDLFHPDARIAITWFEGPASEFVDASAEMGASDLRTKHLVTAPVVTFSADGTRAFSETNAVIVGENVELALGCNTHSRFLDRLEKRDGAWRIVERGAVYDFATFTYPAGLVHVDQEALSQHPREYGALAYLLEASGFPVRRAFPVKGGEQERDMKRRALDWVHGKD</sequence>
<evidence type="ECO:0000313" key="2">
    <source>
        <dbReference type="EMBL" id="MBE9373864.1"/>
    </source>
</evidence>
<accession>A0A929B637</accession>
<dbReference type="Gene3D" id="3.10.450.50">
    <property type="match status" value="1"/>
</dbReference>
<proteinExistence type="predicted"/>